<name>A0A0G0MK44_9BACT</name>
<dbReference type="PIRSF" id="PIRSF015853">
    <property type="entry name" value="Pep_DppA"/>
    <property type="match status" value="1"/>
</dbReference>
<feature type="binding site" evidence="2">
    <location>
        <position position="10"/>
    </location>
    <ligand>
        <name>Zn(2+)</name>
        <dbReference type="ChEBI" id="CHEBI:29105"/>
        <label>1</label>
    </ligand>
</feature>
<evidence type="ECO:0000256" key="2">
    <source>
        <dbReference type="PIRSR" id="PIRSR015853-2"/>
    </source>
</evidence>
<organism evidence="3 4">
    <name type="scientific">Candidatus Uhrbacteria bacterium GW2011_GWF2_39_13</name>
    <dbReference type="NCBI Taxonomy" id="1618995"/>
    <lineage>
        <taxon>Bacteria</taxon>
        <taxon>Candidatus Uhriibacteriota</taxon>
    </lineage>
</organism>
<dbReference type="GO" id="GO:0046872">
    <property type="term" value="F:metal ion binding"/>
    <property type="evidence" value="ECO:0007669"/>
    <property type="project" value="UniProtKB-KW"/>
</dbReference>
<dbReference type="EMBL" id="LBWG01000008">
    <property type="protein sequence ID" value="KKR04409.1"/>
    <property type="molecule type" value="Genomic_DNA"/>
</dbReference>
<feature type="binding site" evidence="2">
    <location>
        <position position="8"/>
    </location>
    <ligand>
        <name>Zn(2+)</name>
        <dbReference type="ChEBI" id="CHEBI:29105"/>
        <label>1</label>
    </ligand>
</feature>
<dbReference type="AlphaFoldDB" id="A0A0G0MK44"/>
<evidence type="ECO:0000256" key="1">
    <source>
        <dbReference type="PIRSR" id="PIRSR015853-1"/>
    </source>
</evidence>
<protein>
    <submittedName>
        <fullName evidence="3">Peptidase M55 D-aminopeptidase</fullName>
    </submittedName>
</protein>
<evidence type="ECO:0000313" key="3">
    <source>
        <dbReference type="EMBL" id="KKR04409.1"/>
    </source>
</evidence>
<dbReference type="CDD" id="cd08663">
    <property type="entry name" value="DAP_dppA_1"/>
    <property type="match status" value="1"/>
</dbReference>
<keyword evidence="3" id="KW-0645">Protease</keyword>
<feature type="binding site" evidence="2">
    <location>
        <position position="136"/>
    </location>
    <ligand>
        <name>Zn(2+)</name>
        <dbReference type="ChEBI" id="CHEBI:29105"/>
        <label>2</label>
    </ligand>
</feature>
<comment type="caution">
    <text evidence="3">The sequence shown here is derived from an EMBL/GenBank/DDBJ whole genome shotgun (WGS) entry which is preliminary data.</text>
</comment>
<accession>A0A0G0MK44</accession>
<dbReference type="InterPro" id="IPR036177">
    <property type="entry name" value="Peptidase_M55_sf"/>
</dbReference>
<dbReference type="SUPFAM" id="SSF63992">
    <property type="entry name" value="Dipeptide transport protein"/>
    <property type="match status" value="1"/>
</dbReference>
<evidence type="ECO:0000313" key="4">
    <source>
        <dbReference type="Proteomes" id="UP000033935"/>
    </source>
</evidence>
<feature type="active site" description="Nucleophile" evidence="1">
    <location>
        <position position="117"/>
    </location>
</feature>
<keyword evidence="2" id="KW-0862">Zinc</keyword>
<feature type="binding site" evidence="2">
    <location>
        <position position="105"/>
    </location>
    <ligand>
        <name>Zn(2+)</name>
        <dbReference type="ChEBI" id="CHEBI:29105"/>
        <label>2</label>
    </ligand>
</feature>
<reference evidence="3 4" key="1">
    <citation type="journal article" date="2015" name="Nature">
        <title>rRNA introns, odd ribosomes, and small enigmatic genomes across a large radiation of phyla.</title>
        <authorList>
            <person name="Brown C.T."/>
            <person name="Hug L.A."/>
            <person name="Thomas B.C."/>
            <person name="Sharon I."/>
            <person name="Castelle C.J."/>
            <person name="Singh A."/>
            <person name="Wilkins M.J."/>
            <person name="Williams K.H."/>
            <person name="Banfield J.F."/>
        </authorList>
    </citation>
    <scope>NUCLEOTIDE SEQUENCE [LARGE SCALE GENOMIC DNA]</scope>
</reference>
<dbReference type="PATRIC" id="fig|1618995.3.peg.432"/>
<dbReference type="Gene3D" id="3.40.50.10780">
    <property type="entry name" value="Dipeptide transport protein"/>
    <property type="match status" value="1"/>
</dbReference>
<dbReference type="Pfam" id="PF04951">
    <property type="entry name" value="Peptidase_M55"/>
    <property type="match status" value="1"/>
</dbReference>
<keyword evidence="3" id="KW-0031">Aminopeptidase</keyword>
<keyword evidence="3" id="KW-0378">Hydrolase</keyword>
<proteinExistence type="predicted"/>
<keyword evidence="2" id="KW-0479">Metal-binding</keyword>
<dbReference type="Proteomes" id="UP000033935">
    <property type="component" value="Unassembled WGS sequence"/>
</dbReference>
<dbReference type="InterPro" id="IPR007035">
    <property type="entry name" value="Peptidase_M55"/>
</dbReference>
<dbReference type="Gene3D" id="3.30.1360.130">
    <property type="entry name" value="Dipeptide transport protein"/>
    <property type="match status" value="1"/>
</dbReference>
<sequence>MKIYVSADLEGISGIVNFEQTGRDNKGPEYERARRLLTNEVNTVVAACREAGVEKVVVMDGHAGGYNFIVEDLHPEGEYVIGTNRKKSFEGMTDDFDGVILLGYHAMAGTENGVLDHTQSSKTWYNYWINDIKMGELGQSAILAGHRNIPVILVTGDLAVCKEAKELLPHIETVAVKEGYSRTCAKIIPPSAAQLMIGRGVKKALSKIKTMKPYKISFPAKVKIEFQTTDIADTYEKNGWKRVSGTIVEKIVDKPKKGQDLRIL</sequence>
<dbReference type="InterPro" id="IPR027476">
    <property type="entry name" value="DppA_N"/>
</dbReference>
<feature type="binding site" evidence="2">
    <location>
        <position position="62"/>
    </location>
    <ligand>
        <name>Zn(2+)</name>
        <dbReference type="ChEBI" id="CHEBI:29105"/>
        <label>2</label>
    </ligand>
</feature>
<gene>
    <name evidence="3" type="ORF">UT30_C0008G0031</name>
</gene>
<feature type="binding site" evidence="2">
    <location>
        <position position="8"/>
    </location>
    <ligand>
        <name>Zn(2+)</name>
        <dbReference type="ChEBI" id="CHEBI:29105"/>
        <label>2</label>
    </ligand>
</feature>
<dbReference type="GO" id="GO:0004177">
    <property type="term" value="F:aminopeptidase activity"/>
    <property type="evidence" value="ECO:0007669"/>
    <property type="project" value="UniProtKB-KW"/>
</dbReference>